<name>A0A8E2J5S0_9APHY</name>
<reference evidence="1 2" key="1">
    <citation type="submission" date="2016-07" db="EMBL/GenBank/DDBJ databases">
        <title>Draft genome of the white-rot fungus Obba rivulosa 3A-2.</title>
        <authorList>
            <consortium name="DOE Joint Genome Institute"/>
            <person name="Miettinen O."/>
            <person name="Riley R."/>
            <person name="Acob R."/>
            <person name="Barry K."/>
            <person name="Cullen D."/>
            <person name="De Vries R."/>
            <person name="Hainaut M."/>
            <person name="Hatakka A."/>
            <person name="Henrissat B."/>
            <person name="Hilden K."/>
            <person name="Kuo R."/>
            <person name="Labutti K."/>
            <person name="Lipzen A."/>
            <person name="Makela M.R."/>
            <person name="Sandor L."/>
            <person name="Spatafora J.W."/>
            <person name="Grigoriev I.V."/>
            <person name="Hibbett D.S."/>
        </authorList>
    </citation>
    <scope>NUCLEOTIDE SEQUENCE [LARGE SCALE GENOMIC DNA]</scope>
    <source>
        <strain evidence="1 2">3A-2</strain>
    </source>
</reference>
<protein>
    <submittedName>
        <fullName evidence="1">Macro domain-like protein</fullName>
    </submittedName>
</protein>
<dbReference type="InterPro" id="IPR043472">
    <property type="entry name" value="Macro_dom-like"/>
</dbReference>
<dbReference type="SUPFAM" id="SSF52949">
    <property type="entry name" value="Macro domain-like"/>
    <property type="match status" value="1"/>
</dbReference>
<gene>
    <name evidence="1" type="ORF">OBBRIDRAFT_768368</name>
</gene>
<sequence>MADKPIVILISPAPRPLRKPSVPPRPLLCDAWNRAIEEYFADSNQVPFTVVEGKFNDVEPAVLRCDCIVSPANLFGITEGNFDLKLSYSFKGAGDEWRLTDHCQLFIRDRWHGYTTPGSCMIIPLQEDVAGKHNPWNASCTAIVLTIRTPEDVSWHRDIVYNSMWSLLAEISLWNRFCADNSERNMIQTVLMTGLGTRQGGIGAEKAARQMILAVKHFLDDLPFPVRWKDVQTRTKEVEVLTEL</sequence>
<dbReference type="AlphaFoldDB" id="A0A8E2J5S0"/>
<dbReference type="Proteomes" id="UP000250043">
    <property type="component" value="Unassembled WGS sequence"/>
</dbReference>
<organism evidence="1 2">
    <name type="scientific">Obba rivulosa</name>
    <dbReference type="NCBI Taxonomy" id="1052685"/>
    <lineage>
        <taxon>Eukaryota</taxon>
        <taxon>Fungi</taxon>
        <taxon>Dikarya</taxon>
        <taxon>Basidiomycota</taxon>
        <taxon>Agaricomycotina</taxon>
        <taxon>Agaricomycetes</taxon>
        <taxon>Polyporales</taxon>
        <taxon>Gelatoporiaceae</taxon>
        <taxon>Obba</taxon>
    </lineage>
</organism>
<dbReference type="OrthoDB" id="6082470at2759"/>
<evidence type="ECO:0000313" key="2">
    <source>
        <dbReference type="Proteomes" id="UP000250043"/>
    </source>
</evidence>
<evidence type="ECO:0000313" key="1">
    <source>
        <dbReference type="EMBL" id="OCH95183.1"/>
    </source>
</evidence>
<dbReference type="Gene3D" id="3.40.220.10">
    <property type="entry name" value="Leucine Aminopeptidase, subunit E, domain 1"/>
    <property type="match status" value="1"/>
</dbReference>
<keyword evidence="2" id="KW-1185">Reference proteome</keyword>
<accession>A0A8E2J5S0</accession>
<proteinExistence type="predicted"/>
<dbReference type="EMBL" id="KV722338">
    <property type="protein sequence ID" value="OCH95183.1"/>
    <property type="molecule type" value="Genomic_DNA"/>
</dbReference>